<keyword evidence="1" id="KW-0132">Cell division</keyword>
<feature type="region of interest" description="Disordered" evidence="4">
    <location>
        <begin position="39"/>
        <end position="78"/>
    </location>
</feature>
<evidence type="ECO:0000256" key="1">
    <source>
        <dbReference type="ARBA" id="ARBA00022618"/>
    </source>
</evidence>
<evidence type="ECO:0000256" key="4">
    <source>
        <dbReference type="SAM" id="MobiDB-lite"/>
    </source>
</evidence>
<dbReference type="SUPFAM" id="SSF63848">
    <property type="entry name" value="Cell-division inhibitor MinC, C-terminal domain"/>
    <property type="match status" value="1"/>
</dbReference>
<name>A0A9D4VAP4_ADICA</name>
<feature type="transmembrane region" description="Helical" evidence="5">
    <location>
        <begin position="226"/>
        <end position="244"/>
    </location>
</feature>
<dbReference type="InterPro" id="IPR016098">
    <property type="entry name" value="CAP/MinC_C"/>
</dbReference>
<keyword evidence="2" id="KW-0717">Septation</keyword>
<dbReference type="GO" id="GO:0000902">
    <property type="term" value="P:cell morphogenesis"/>
    <property type="evidence" value="ECO:0007669"/>
    <property type="project" value="InterPro"/>
</dbReference>
<keyword evidence="8" id="KW-1185">Reference proteome</keyword>
<feature type="transmembrane region" description="Helical" evidence="5">
    <location>
        <begin position="264"/>
        <end position="282"/>
    </location>
</feature>
<dbReference type="OrthoDB" id="2013981at2759"/>
<protein>
    <recommendedName>
        <fullName evidence="6">Septum formation inhibitor MinC C-terminal domain-containing protein</fullName>
    </recommendedName>
</protein>
<keyword evidence="5" id="KW-1133">Transmembrane helix</keyword>
<accession>A0A9D4VAP4</accession>
<dbReference type="Pfam" id="PF03775">
    <property type="entry name" value="MinC_C"/>
    <property type="match status" value="1"/>
</dbReference>
<dbReference type="Proteomes" id="UP000886520">
    <property type="component" value="Chromosome 2"/>
</dbReference>
<dbReference type="Gene3D" id="2.160.20.70">
    <property type="match status" value="1"/>
</dbReference>
<dbReference type="InterPro" id="IPR005526">
    <property type="entry name" value="Septum_form_inhib_MinC_C"/>
</dbReference>
<dbReference type="GO" id="GO:0051301">
    <property type="term" value="P:cell division"/>
    <property type="evidence" value="ECO:0007669"/>
    <property type="project" value="UniProtKB-KW"/>
</dbReference>
<dbReference type="PANTHER" id="PTHR34108">
    <property type="entry name" value="SEPTUM SITE-DETERMINING PROTEIN MINC"/>
    <property type="match status" value="1"/>
</dbReference>
<feature type="domain" description="Septum formation inhibitor MinC C-terminal" evidence="6">
    <location>
        <begin position="84"/>
        <end position="159"/>
    </location>
</feature>
<proteinExistence type="predicted"/>
<evidence type="ECO:0000313" key="7">
    <source>
        <dbReference type="EMBL" id="KAI5082266.1"/>
    </source>
</evidence>
<keyword evidence="5" id="KW-0812">Transmembrane</keyword>
<evidence type="ECO:0000256" key="2">
    <source>
        <dbReference type="ARBA" id="ARBA00023210"/>
    </source>
</evidence>
<dbReference type="AlphaFoldDB" id="A0A9D4VAP4"/>
<comment type="caution">
    <text evidence="7">The sequence shown here is derived from an EMBL/GenBank/DDBJ whole genome shotgun (WGS) entry which is preliminary data.</text>
</comment>
<keyword evidence="5" id="KW-0472">Membrane</keyword>
<dbReference type="InterPro" id="IPR036145">
    <property type="entry name" value="MinC_C_sf"/>
</dbReference>
<dbReference type="PANTHER" id="PTHR34108:SF1">
    <property type="entry name" value="SEPTUM SITE-DETERMINING PROTEIN MINC"/>
    <property type="match status" value="1"/>
</dbReference>
<keyword evidence="3" id="KW-0131">Cell cycle</keyword>
<dbReference type="InterPro" id="IPR013033">
    <property type="entry name" value="MinC"/>
</dbReference>
<evidence type="ECO:0000259" key="6">
    <source>
        <dbReference type="Pfam" id="PF03775"/>
    </source>
</evidence>
<organism evidence="7 8">
    <name type="scientific">Adiantum capillus-veneris</name>
    <name type="common">Maidenhair fern</name>
    <dbReference type="NCBI Taxonomy" id="13818"/>
    <lineage>
        <taxon>Eukaryota</taxon>
        <taxon>Viridiplantae</taxon>
        <taxon>Streptophyta</taxon>
        <taxon>Embryophyta</taxon>
        <taxon>Tracheophyta</taxon>
        <taxon>Polypodiopsida</taxon>
        <taxon>Polypodiidae</taxon>
        <taxon>Polypodiales</taxon>
        <taxon>Pteridineae</taxon>
        <taxon>Pteridaceae</taxon>
        <taxon>Vittarioideae</taxon>
        <taxon>Adiantum</taxon>
    </lineage>
</organism>
<evidence type="ECO:0000256" key="3">
    <source>
        <dbReference type="ARBA" id="ARBA00023306"/>
    </source>
</evidence>
<dbReference type="GO" id="GO:0051726">
    <property type="term" value="P:regulation of cell cycle"/>
    <property type="evidence" value="ECO:0007669"/>
    <property type="project" value="InterPro"/>
</dbReference>
<reference evidence="7" key="1">
    <citation type="submission" date="2021-01" db="EMBL/GenBank/DDBJ databases">
        <title>Adiantum capillus-veneris genome.</title>
        <authorList>
            <person name="Fang Y."/>
            <person name="Liao Q."/>
        </authorList>
    </citation>
    <scope>NUCLEOTIDE SEQUENCE</scope>
    <source>
        <strain evidence="7">H3</strain>
        <tissue evidence="7">Leaf</tissue>
    </source>
</reference>
<feature type="compositionally biased region" description="Low complexity" evidence="4">
    <location>
        <begin position="57"/>
        <end position="78"/>
    </location>
</feature>
<feature type="transmembrane region" description="Helical" evidence="5">
    <location>
        <begin position="320"/>
        <end position="340"/>
    </location>
</feature>
<gene>
    <name evidence="7" type="ORF">GOP47_0002009</name>
</gene>
<sequence>MEAATVSSACHCHASIYTRRASVPATRFHGLRRDVASHYASAQAQAPGPLQKTYGGSPHCHASSSLSSSTPNSSSSSTSSCLTIDRDVLPGEVIESLGTILVKGDVHEGAAIQASGDIIVLGQLEGKAHAGRHGDIHAVIFAWKLTSKALSIADHDARPSSFDGGYLCKVAVFSDDNVRAFDACNQNFRFLPSKSNHDQFPSTTSIDGLKSWFAIDIRSVRKASKVAAFTGAYIFVIGIALLLFPESLFGLLFDVKSRVRDWIRVGAILAVVFGIYYIGTAWGDAKGCNGANSFYVSTIIGRLFIFLSFGWLVVNGAGGLSLFAVGTVNLLGALTMLNALRNENLQQRSA</sequence>
<dbReference type="EMBL" id="JABFUD020000003">
    <property type="protein sequence ID" value="KAI5082266.1"/>
    <property type="molecule type" value="Genomic_DNA"/>
</dbReference>
<feature type="transmembrane region" description="Helical" evidence="5">
    <location>
        <begin position="294"/>
        <end position="314"/>
    </location>
</feature>
<evidence type="ECO:0000256" key="5">
    <source>
        <dbReference type="SAM" id="Phobius"/>
    </source>
</evidence>
<evidence type="ECO:0000313" key="8">
    <source>
        <dbReference type="Proteomes" id="UP000886520"/>
    </source>
</evidence>